<feature type="transmembrane region" description="Helical" evidence="12">
    <location>
        <begin position="223"/>
        <end position="242"/>
    </location>
</feature>
<comment type="catalytic activity">
    <reaction evidence="10">
        <text>Mg(2+)(in) = Mg(2+)(out)</text>
        <dbReference type="Rhea" id="RHEA:29827"/>
        <dbReference type="ChEBI" id="CHEBI:18420"/>
    </reaction>
</comment>
<evidence type="ECO:0000256" key="6">
    <source>
        <dbReference type="ARBA" id="ARBA00022842"/>
    </source>
</evidence>
<keyword evidence="3" id="KW-0813">Transport</keyword>
<dbReference type="CDD" id="cd12826">
    <property type="entry name" value="EcCorA_ZntB-like_u1"/>
    <property type="match status" value="1"/>
</dbReference>
<dbReference type="GO" id="GO:0005886">
    <property type="term" value="C:plasma membrane"/>
    <property type="evidence" value="ECO:0007669"/>
    <property type="project" value="UniProtKB-SubCell"/>
</dbReference>
<evidence type="ECO:0000256" key="1">
    <source>
        <dbReference type="ARBA" id="ARBA00004651"/>
    </source>
</evidence>
<dbReference type="FunFam" id="1.20.58.340:FF:000004">
    <property type="entry name" value="Magnesium transport protein CorA"/>
    <property type="match status" value="1"/>
</dbReference>
<evidence type="ECO:0000313" key="14">
    <source>
        <dbReference type="Proteomes" id="UP000235589"/>
    </source>
</evidence>
<sequence>MQKILTLSNISEISGIIGGKVQKLLSGDRHQIEFFCSFEDFDLLSFNYHEIKDKQDSKITIYLDKENIFFICHEEPMLRVAEELAGTAASDGSLNNEQLLYHFFARLLKNDMAWLDEYELRITDNEDEFISGEEKDFTRKIISLRKDLLNFKRYYQQLELIFDELLANENDLLSDSGVRYCGIIQRRIDHLLNDAVNLRDYIAMVLDSYQSQLDYRQNNLMKVFTVVTAIFLPLTLLAGWYGMNFDMPEFKSVYGYPAVIAVSAAIVLFLIIIFKKKKWM</sequence>
<dbReference type="InterPro" id="IPR045861">
    <property type="entry name" value="CorA_cytoplasmic_dom"/>
</dbReference>
<dbReference type="GeneID" id="98062026"/>
<dbReference type="Gene3D" id="1.20.58.340">
    <property type="entry name" value="Magnesium transport protein CorA, transmembrane region"/>
    <property type="match status" value="2"/>
</dbReference>
<dbReference type="EMBL" id="CP020991">
    <property type="protein sequence ID" value="AUO18781.1"/>
    <property type="molecule type" value="Genomic_DNA"/>
</dbReference>
<keyword evidence="9 12" id="KW-0472">Membrane</keyword>
<evidence type="ECO:0000256" key="5">
    <source>
        <dbReference type="ARBA" id="ARBA00022692"/>
    </source>
</evidence>
<dbReference type="InterPro" id="IPR045863">
    <property type="entry name" value="CorA_TM1_TM2"/>
</dbReference>
<dbReference type="Pfam" id="PF01544">
    <property type="entry name" value="CorA"/>
    <property type="match status" value="1"/>
</dbReference>
<feature type="transmembrane region" description="Helical" evidence="12">
    <location>
        <begin position="254"/>
        <end position="274"/>
    </location>
</feature>
<keyword evidence="14" id="KW-1185">Reference proteome</keyword>
<dbReference type="AlphaFoldDB" id="A0A2K9P0H7"/>
<dbReference type="InterPro" id="IPR002523">
    <property type="entry name" value="MgTranspt_CorA/ZnTranspt_ZntB"/>
</dbReference>
<keyword evidence="7 12" id="KW-1133">Transmembrane helix</keyword>
<evidence type="ECO:0000256" key="8">
    <source>
        <dbReference type="ARBA" id="ARBA00023065"/>
    </source>
</evidence>
<reference evidence="13 14" key="1">
    <citation type="submission" date="2017-04" db="EMBL/GenBank/DDBJ databases">
        <title>Monoglobus pectinilyticus 14 draft genome.</title>
        <authorList>
            <person name="Kim C."/>
            <person name="Rosendale D.I."/>
            <person name="Kelly W.J."/>
            <person name="Tannock G.W."/>
            <person name="Patchett M.L."/>
            <person name="Jordens J.Z."/>
        </authorList>
    </citation>
    <scope>NUCLEOTIDE SEQUENCE [LARGE SCALE GENOMIC DNA]</scope>
    <source>
        <strain evidence="13 14">14</strain>
    </source>
</reference>
<keyword evidence="4" id="KW-1003">Cell membrane</keyword>
<evidence type="ECO:0000313" key="13">
    <source>
        <dbReference type="EMBL" id="AUO18781.1"/>
    </source>
</evidence>
<dbReference type="SUPFAM" id="SSF144083">
    <property type="entry name" value="Magnesium transport protein CorA, transmembrane region"/>
    <property type="match status" value="1"/>
</dbReference>
<dbReference type="Proteomes" id="UP000235589">
    <property type="component" value="Chromosome"/>
</dbReference>
<dbReference type="GO" id="GO:0000287">
    <property type="term" value="F:magnesium ion binding"/>
    <property type="evidence" value="ECO:0007669"/>
    <property type="project" value="TreeGrafter"/>
</dbReference>
<proteinExistence type="inferred from homology"/>
<keyword evidence="6" id="KW-0460">Magnesium</keyword>
<organism evidence="13 14">
    <name type="scientific">Monoglobus pectinilyticus</name>
    <dbReference type="NCBI Taxonomy" id="1981510"/>
    <lineage>
        <taxon>Bacteria</taxon>
        <taxon>Bacillati</taxon>
        <taxon>Bacillota</taxon>
        <taxon>Clostridia</taxon>
        <taxon>Monoglobales</taxon>
        <taxon>Monoglobaceae</taxon>
        <taxon>Monoglobus</taxon>
    </lineage>
</organism>
<evidence type="ECO:0000256" key="12">
    <source>
        <dbReference type="SAM" id="Phobius"/>
    </source>
</evidence>
<dbReference type="GO" id="GO:0050897">
    <property type="term" value="F:cobalt ion binding"/>
    <property type="evidence" value="ECO:0007669"/>
    <property type="project" value="TreeGrafter"/>
</dbReference>
<evidence type="ECO:0000256" key="3">
    <source>
        <dbReference type="ARBA" id="ARBA00022448"/>
    </source>
</evidence>
<dbReference type="GO" id="GO:0015095">
    <property type="term" value="F:magnesium ion transmembrane transporter activity"/>
    <property type="evidence" value="ECO:0007669"/>
    <property type="project" value="TreeGrafter"/>
</dbReference>
<evidence type="ECO:0000256" key="9">
    <source>
        <dbReference type="ARBA" id="ARBA00023136"/>
    </source>
</evidence>
<gene>
    <name evidence="13" type="ORF">B9O19_00598</name>
</gene>
<dbReference type="GO" id="GO:0015087">
    <property type="term" value="F:cobalt ion transmembrane transporter activity"/>
    <property type="evidence" value="ECO:0007669"/>
    <property type="project" value="TreeGrafter"/>
</dbReference>
<protein>
    <submittedName>
        <fullName evidence="13">Cobalt/magnesium transport protein CorA</fullName>
    </submittedName>
</protein>
<name>A0A2K9P0H7_9FIRM</name>
<evidence type="ECO:0000256" key="10">
    <source>
        <dbReference type="ARBA" id="ARBA00034269"/>
    </source>
</evidence>
<dbReference type="PANTHER" id="PTHR46494">
    <property type="entry name" value="CORA FAMILY METAL ION TRANSPORTER (EUROFUNG)"/>
    <property type="match status" value="1"/>
</dbReference>
<comment type="function">
    <text evidence="11">Mediates influx of magnesium ions. Alternates between open and closed states. Activated by low cytoplasmic Mg(2+) levels. Inactive when cytoplasmic Mg(2+) levels are high.</text>
</comment>
<dbReference type="PANTHER" id="PTHR46494:SF1">
    <property type="entry name" value="CORA FAMILY METAL ION TRANSPORTER (EUROFUNG)"/>
    <property type="match status" value="1"/>
</dbReference>
<comment type="similarity">
    <text evidence="2">Belongs to the CorA metal ion transporter (MIT) (TC 1.A.35) family.</text>
</comment>
<evidence type="ECO:0000256" key="11">
    <source>
        <dbReference type="ARBA" id="ARBA00045497"/>
    </source>
</evidence>
<keyword evidence="5 12" id="KW-0812">Transmembrane</keyword>
<dbReference type="KEGG" id="mpec:B9O19_00598"/>
<evidence type="ECO:0000256" key="4">
    <source>
        <dbReference type="ARBA" id="ARBA00022475"/>
    </source>
</evidence>
<evidence type="ECO:0000256" key="2">
    <source>
        <dbReference type="ARBA" id="ARBA00009765"/>
    </source>
</evidence>
<comment type="subcellular location">
    <subcellularLocation>
        <location evidence="1">Cell membrane</location>
        <topology evidence="1">Multi-pass membrane protein</topology>
    </subcellularLocation>
</comment>
<keyword evidence="8" id="KW-0406">Ion transport</keyword>
<accession>A0A2K9P0H7</accession>
<dbReference type="OrthoDB" id="9803416at2"/>
<evidence type="ECO:0000256" key="7">
    <source>
        <dbReference type="ARBA" id="ARBA00022989"/>
    </source>
</evidence>
<dbReference type="RefSeq" id="WP_102365035.1">
    <property type="nucleotide sequence ID" value="NZ_CP020991.1"/>
</dbReference>
<dbReference type="SUPFAM" id="SSF143865">
    <property type="entry name" value="CorA soluble domain-like"/>
    <property type="match status" value="1"/>
</dbReference>